<evidence type="ECO:0000259" key="15">
    <source>
        <dbReference type="Pfam" id="PF08385"/>
    </source>
</evidence>
<dbReference type="OrthoDB" id="10251809at2759"/>
<evidence type="ECO:0000259" key="18">
    <source>
        <dbReference type="Pfam" id="PF25007"/>
    </source>
</evidence>
<dbReference type="InterPro" id="IPR035699">
    <property type="entry name" value="AAA_6"/>
</dbReference>
<dbReference type="Gene3D" id="1.10.287.2620">
    <property type="match status" value="1"/>
</dbReference>
<evidence type="ECO:0000256" key="3">
    <source>
        <dbReference type="ARBA" id="ARBA00022701"/>
    </source>
</evidence>
<evidence type="ECO:0000256" key="9">
    <source>
        <dbReference type="ARBA" id="ARBA00023069"/>
    </source>
</evidence>
<evidence type="ECO:0000313" key="19">
    <source>
        <dbReference type="EMBL" id="CAC5405506.1"/>
    </source>
</evidence>
<dbReference type="SUPFAM" id="SSF52540">
    <property type="entry name" value="P-loop containing nucleoside triphosphate hydrolases"/>
    <property type="match status" value="2"/>
</dbReference>
<dbReference type="InterPro" id="IPR026983">
    <property type="entry name" value="DHC"/>
</dbReference>
<dbReference type="Gene3D" id="3.40.50.300">
    <property type="entry name" value="P-loop containing nucleotide triphosphate hydrolases"/>
    <property type="match status" value="2"/>
</dbReference>
<dbReference type="Gene3D" id="3.20.180.20">
    <property type="entry name" value="Dynein heavy chain, N-terminal domain 2"/>
    <property type="match status" value="1"/>
</dbReference>
<evidence type="ECO:0000256" key="11">
    <source>
        <dbReference type="ARBA" id="ARBA00023212"/>
    </source>
</evidence>
<feature type="domain" description="Dynein axonemal heavy chain 2/5/8 coiled-coil" evidence="18">
    <location>
        <begin position="1131"/>
        <end position="1214"/>
    </location>
</feature>
<dbReference type="GO" id="GO:0005524">
    <property type="term" value="F:ATP binding"/>
    <property type="evidence" value="ECO:0007669"/>
    <property type="project" value="UniProtKB-KW"/>
</dbReference>
<keyword evidence="10" id="KW-0505">Motor protein</keyword>
<dbReference type="InterPro" id="IPR013594">
    <property type="entry name" value="Dynein_heavy_tail"/>
</dbReference>
<dbReference type="InterPro" id="IPR043157">
    <property type="entry name" value="Dynein_AAA1S"/>
</dbReference>
<keyword evidence="9" id="KW-0969">Cilium</keyword>
<dbReference type="FunFam" id="3.40.50.300:FF:000044">
    <property type="entry name" value="Dynein heavy chain 5, axonemal"/>
    <property type="match status" value="1"/>
</dbReference>
<dbReference type="GO" id="GO:0051959">
    <property type="term" value="F:dynein light intermediate chain binding"/>
    <property type="evidence" value="ECO:0007669"/>
    <property type="project" value="InterPro"/>
</dbReference>
<dbReference type="Pfam" id="PF08393">
    <property type="entry name" value="DHC_N2"/>
    <property type="match status" value="1"/>
</dbReference>
<sequence length="2653" mass="308670">MEEESTETKEKGVTSKASSRSGSRRSSKAGISSSKRSSPKTKKRTTSPKTKSSKVGVNEPDTPEEITTPEGADGGLPEIQPPIVAKKVETPQKPSVVQMLKERIMVTNLKPSMWEESHNYAMEKFIEDPGLQLMIAYMDQYRGFVIEFTIPGYPIEQMTYFIKCQFVTKLTAENFHKIFRYGSLQGQHIQSLLRLMDGFFAPAFFENTSWPDSIQNEFASHLHRFLAKLTDTRWRLADKTVLYVPMEGLKTSSEEAARKTEYIQRLEAAMIHWIRQIKEVLATQNAYEIVENTGPLHEIEFWNRRCTNLTGISKQLDKSGVKKVTEILTFSKSSYIEPFLKVSEQIKEGSKQAESNLKFLMMLKDPCYELSQSKPADIPKLLPKILHYIRIIWVNAPYYTSRERLTSLFKKVSNEIISRCKAALDLDRMFDGYVQSGLLTLQQCIDSCEGWKDLYEKTSKMHHKLSSVPWVLDMSNIFAQVDAFVQRCKDLTEVCNAQVHFARMEDGNKSEMPQFGGQKGPEVAKGLLEIEKTFDRMLRNLGLVKNKILDVKVTSWHDDFNRFRDNMKDLEIMMQNMMDSAFETVKTVEGGVELLDIFCHLSPREAIKRMIDKKTKDVFIMFNAELNSVKQELSLKPELQMSDHPKYAGLALWARHLKNRIQRNMNLLSKSHFLPFTGTGEEVRGAFLQLNQALDEYMRKTFLEWTLSIVKDPMKLLDIPLMCRSTERPPMLDINFDRRLEKIFQEVHYWERLNFDIPHYVRMAYNRREDLRNLKEHVLLVVRDYNRIIAALSFEERALFRERIRFLDKKIHAGLSKLTWVSHGISEYFVSDCRNNASKVQVIVDDYKGANTEIAEQCVKISELLLIKIIPKKVYEKMDFDSYQTKHREIVTKRLTQIHENIVRTMKKTHEIFRLDGSEVQVHWHKYTEKMDKMVAEAFRLNVKWSLQELSKAINGDGKNPPNSLFKVKVLLKDKKVEFEPSLSELAYAVSSEYGYITGALSQIQRLPSLLTPKESVKEPIYEMIARSEEARKIHSVINTGMQTNATHMLNYIKTWDNYREIWEIDKGMFIQRYQNLGPVVSSFDSDIARYDEVANNVEAHETIEVIQFMMIDCSPLKTAIMSHCREWQTKFTQLLKKMSTTSLMDLQNYLVENGDRINQLPQTLSELGISLNLWDKLHNELEETEEKFAPLAEQFQILEKYQVSVEEKYMRNILTGVWEILRTPTTVRFYCVYWGYSDQYMRYILTGVWEILRTPTTIRFYCVYWGYSDQYMRYIQTGVWEILRTPTTVRFYCVYWGYSDQYMRYILTGVWEILRTPTTVRFYCVYWGYSDQYMRYILTSVWEILRTPTTVRFYCVYWGYSDQYMRYILTGVWEILRTPTTVRFYCVYWGYSDQYMRYILTSVWEILRTPTTVRFYCVYWGYSDQYMRYIQTCVWEILRTPTTVRFYCVYWGYSDQYMRYILTSVWEILRTPTTVRFYCVYWGYSDQYMRYILTGVWEILRTPTTYLTTQEKLKDEWFIFQESLKEAEGMLKKHKDIFKAGLLAQSDEFKKKVHFLLENFQKNGPFTSTLGTGEALESISVVQEQLMAFKKAQQEIRDGLNIFKIDQPPNKEIAFMEKDLQYIEDIWLMNKEWETSWAEWKGNKFEDLQTETMEATAIADHKKLVKYSKLLADRNWEVVETSKNRVDQFRRTMPLINDLKNTAMRKRHWDKIQNEMGKDFDHKSNDFTLEKIIEMGFDHYAELIHDISEAANKELGIEQGLEVIEAVWNTTDLEIIPYKDRGHYKLVSVENVFLCLDENQIRLSSMKASRFIKAFEIDVDRWEKILSNILEVIEILLLVQKEWMYLENIFLGEDIRKQLPRESSNFDEVNVKWKAIMTRMHADKNALRCTHYQGLLDELNEMNKKLESIQKSLEAYLETKRGVFPRFYFISNDDLLEILGQSKTPNSGKHIKAISMNSEDGEKVEFINSGVFLDGQVENWLGDVEAGMVDTLMERLVSTKSALKKSKKDKWLREHPGQLCIVASQIQWTSDTEKALKHVRIRGDKKALRTMKKKQVTSLNKYSEIIRSNLTKMQRLKVTALVTIEVHARDVIEKLVKSGCNDENAFEWLCHLRYYMEKDQTDDVCVIKQTNTDFRYGCEYLDSRRLVITPLTDRCYITLTTALHLHRGGSPKGPAGTGKTETVKDLGKALGMYVIVVNCSEGLDFRSMGRMFSGLAQTGAWGCFDEFNRINIEVLSVVAQQILSILSALSSRAKRFTFERREITLIPTCGIFITMNPGYAGRTELPDNLKSMFRPIAMVSPDSTLIAEIILFGEGFNNCKGLARKTYTLYSLAEQQLSKQDHYDFGLRALVSVLRYAGPKRRTSPNLSDEEVLILSMKDMNAAKLTSADLPLFNGIISDLFPGIEMPSVEHTIMKNAIVFPLNAKALSLGELYGEFEFSTNEWTDGILSSIMRNACTDKKPDERWILFDGPVDTIWIESMNSVMDDNKILTLINGERISLPDQVSLLFEVGDLSVASPATVSRCGMVYADYEDLKWLPYVESYAGRTELPDNLKSMFRPIAMVSPDSTLIAEIILFGEGFNNCKGLARKTYTLYSLAEQQLSKQDHYDFGLRALVSVLRYAGPKRRTSPNLSDEEVLILSMKDMNAAKLTSG</sequence>
<evidence type="ECO:0000256" key="13">
    <source>
        <dbReference type="SAM" id="Coils"/>
    </source>
</evidence>
<evidence type="ECO:0000259" key="16">
    <source>
        <dbReference type="Pfam" id="PF08393"/>
    </source>
</evidence>
<feature type="compositionally biased region" description="Basic and acidic residues" evidence="14">
    <location>
        <begin position="1"/>
        <end position="13"/>
    </location>
</feature>
<evidence type="ECO:0000256" key="8">
    <source>
        <dbReference type="ARBA" id="ARBA00023054"/>
    </source>
</evidence>
<dbReference type="GO" id="GO:0005858">
    <property type="term" value="C:axonemal dynein complex"/>
    <property type="evidence" value="ECO:0007669"/>
    <property type="project" value="TreeGrafter"/>
</dbReference>
<evidence type="ECO:0000313" key="20">
    <source>
        <dbReference type="Proteomes" id="UP000507470"/>
    </source>
</evidence>
<evidence type="ECO:0000256" key="14">
    <source>
        <dbReference type="SAM" id="MobiDB-lite"/>
    </source>
</evidence>
<feature type="domain" description="Dynein heavy chain linker" evidence="16">
    <location>
        <begin position="1617"/>
        <end position="1997"/>
    </location>
</feature>
<keyword evidence="11" id="KW-0206">Cytoskeleton</keyword>
<feature type="coiled-coil region" evidence="13">
    <location>
        <begin position="1893"/>
        <end position="1920"/>
    </location>
</feature>
<keyword evidence="6" id="KW-0067">ATP-binding</keyword>
<evidence type="ECO:0000256" key="12">
    <source>
        <dbReference type="ARBA" id="ARBA00023273"/>
    </source>
</evidence>
<dbReference type="PANTHER" id="PTHR46532">
    <property type="entry name" value="MALE FERTILITY FACTOR KL5"/>
    <property type="match status" value="1"/>
</dbReference>
<evidence type="ECO:0000256" key="1">
    <source>
        <dbReference type="ARBA" id="ARBA00004430"/>
    </source>
</evidence>
<feature type="domain" description="Dynein heavy chain tail" evidence="15">
    <location>
        <begin position="263"/>
        <end position="828"/>
    </location>
</feature>
<dbReference type="FunFam" id="1.20.58.1120:FF:000001">
    <property type="entry name" value="dynein heavy chain 2, axonemal"/>
    <property type="match status" value="1"/>
</dbReference>
<evidence type="ECO:0000259" key="17">
    <source>
        <dbReference type="Pfam" id="PF12774"/>
    </source>
</evidence>
<dbReference type="FunFam" id="1.10.287.2620:FF:000002">
    <property type="entry name" value="Dynein heavy chain 2, axonemal"/>
    <property type="match status" value="1"/>
</dbReference>
<keyword evidence="2" id="KW-0963">Cytoplasm</keyword>
<dbReference type="Gene3D" id="1.20.58.1120">
    <property type="match status" value="1"/>
</dbReference>
<keyword evidence="20" id="KW-1185">Reference proteome</keyword>
<organism evidence="19 20">
    <name type="scientific">Mytilus coruscus</name>
    <name type="common">Sea mussel</name>
    <dbReference type="NCBI Taxonomy" id="42192"/>
    <lineage>
        <taxon>Eukaryota</taxon>
        <taxon>Metazoa</taxon>
        <taxon>Spiralia</taxon>
        <taxon>Lophotrochozoa</taxon>
        <taxon>Mollusca</taxon>
        <taxon>Bivalvia</taxon>
        <taxon>Autobranchia</taxon>
        <taxon>Pteriomorphia</taxon>
        <taxon>Mytilida</taxon>
        <taxon>Mytiloidea</taxon>
        <taxon>Mytilidae</taxon>
        <taxon>Mytilinae</taxon>
        <taxon>Mytilus</taxon>
    </lineage>
</organism>
<dbReference type="Proteomes" id="UP000507470">
    <property type="component" value="Unassembled WGS sequence"/>
</dbReference>
<dbReference type="InterPro" id="IPR027417">
    <property type="entry name" value="P-loop_NTPase"/>
</dbReference>
<dbReference type="GO" id="GO:0005874">
    <property type="term" value="C:microtubule"/>
    <property type="evidence" value="ECO:0007669"/>
    <property type="project" value="UniProtKB-KW"/>
</dbReference>
<dbReference type="GO" id="GO:0007018">
    <property type="term" value="P:microtubule-based movement"/>
    <property type="evidence" value="ECO:0007669"/>
    <property type="project" value="InterPro"/>
</dbReference>
<feature type="region of interest" description="Disordered" evidence="14">
    <location>
        <begin position="1"/>
        <end position="92"/>
    </location>
</feature>
<proteinExistence type="predicted"/>
<evidence type="ECO:0000256" key="7">
    <source>
        <dbReference type="ARBA" id="ARBA00023017"/>
    </source>
</evidence>
<evidence type="ECO:0000256" key="6">
    <source>
        <dbReference type="ARBA" id="ARBA00022840"/>
    </source>
</evidence>
<dbReference type="InterPro" id="IPR056759">
    <property type="entry name" value="DYH2-5-8_CC"/>
</dbReference>
<dbReference type="Gene3D" id="1.20.140.100">
    <property type="entry name" value="Dynein heavy chain, N-terminal domain 2"/>
    <property type="match status" value="1"/>
</dbReference>
<dbReference type="Pfam" id="PF12774">
    <property type="entry name" value="AAA_6"/>
    <property type="match status" value="2"/>
</dbReference>
<feature type="domain" description="Dynein heavy chain hydrolytic ATP-binding dynein motor region" evidence="17">
    <location>
        <begin position="2137"/>
        <end position="2429"/>
    </location>
</feature>
<keyword evidence="3" id="KW-0493">Microtubule</keyword>
<keyword evidence="12" id="KW-0966">Cell projection</keyword>
<gene>
    <name evidence="19" type="ORF">MCOR_39185</name>
</gene>
<keyword evidence="4" id="KW-0677">Repeat</keyword>
<keyword evidence="5" id="KW-0547">Nucleotide-binding</keyword>
<dbReference type="Pfam" id="PF25007">
    <property type="entry name" value="DYH2-5-8_CC"/>
    <property type="match status" value="1"/>
</dbReference>
<dbReference type="EMBL" id="CACVKT020007119">
    <property type="protein sequence ID" value="CAC5405506.1"/>
    <property type="molecule type" value="Genomic_DNA"/>
</dbReference>
<keyword evidence="8 13" id="KW-0175">Coiled coil</keyword>
<dbReference type="InterPro" id="IPR013602">
    <property type="entry name" value="Dynein_heavy_linker"/>
</dbReference>
<feature type="domain" description="Dynein heavy chain hydrolytic ATP-binding dynein motor region" evidence="17">
    <location>
        <begin position="2543"/>
        <end position="2652"/>
    </location>
</feature>
<dbReference type="FunFam" id="1.20.140.100:FF:000006">
    <property type="entry name" value="dynein heavy chain 2, axonemal"/>
    <property type="match status" value="1"/>
</dbReference>
<reference evidence="19 20" key="1">
    <citation type="submission" date="2020-06" db="EMBL/GenBank/DDBJ databases">
        <authorList>
            <person name="Li R."/>
            <person name="Bekaert M."/>
        </authorList>
    </citation>
    <scope>NUCLEOTIDE SEQUENCE [LARGE SCALE GENOMIC DNA]</scope>
    <source>
        <strain evidence="20">wild</strain>
    </source>
</reference>
<dbReference type="PANTHER" id="PTHR46532:SF11">
    <property type="entry name" value="DYNEIN AXONEMAL HEAVY CHAIN 12"/>
    <property type="match status" value="1"/>
</dbReference>
<evidence type="ECO:0000256" key="5">
    <source>
        <dbReference type="ARBA" id="ARBA00022741"/>
    </source>
</evidence>
<dbReference type="InterPro" id="IPR042222">
    <property type="entry name" value="Dynein_2_N"/>
</dbReference>
<keyword evidence="7" id="KW-0243">Dynein</keyword>
<protein>
    <submittedName>
        <fullName evidence="19">DNAH</fullName>
    </submittedName>
</protein>
<accession>A0A6J8DBX7</accession>
<dbReference type="InterPro" id="IPR042228">
    <property type="entry name" value="Dynein_linker_3"/>
</dbReference>
<dbReference type="FunFam" id="1.10.8.710:FF:000001">
    <property type="entry name" value="Dynein axonemal heavy chain 2"/>
    <property type="match status" value="1"/>
</dbReference>
<dbReference type="Gene3D" id="1.10.8.710">
    <property type="match status" value="1"/>
</dbReference>
<dbReference type="Pfam" id="PF08385">
    <property type="entry name" value="DHC_N1"/>
    <property type="match status" value="1"/>
</dbReference>
<evidence type="ECO:0000256" key="10">
    <source>
        <dbReference type="ARBA" id="ARBA00023175"/>
    </source>
</evidence>
<feature type="compositionally biased region" description="Basic residues" evidence="14">
    <location>
        <begin position="37"/>
        <end position="46"/>
    </location>
</feature>
<dbReference type="GO" id="GO:0045505">
    <property type="term" value="F:dynein intermediate chain binding"/>
    <property type="evidence" value="ECO:0007669"/>
    <property type="project" value="InterPro"/>
</dbReference>
<evidence type="ECO:0000256" key="4">
    <source>
        <dbReference type="ARBA" id="ARBA00022737"/>
    </source>
</evidence>
<comment type="subcellular location">
    <subcellularLocation>
        <location evidence="1">Cytoplasm</location>
        <location evidence="1">Cytoskeleton</location>
        <location evidence="1">Cilium axoneme</location>
    </subcellularLocation>
</comment>
<name>A0A6J8DBX7_MYTCO</name>
<evidence type="ECO:0000256" key="2">
    <source>
        <dbReference type="ARBA" id="ARBA00022490"/>
    </source>
</evidence>